<keyword evidence="10 14" id="KW-0472">Membrane</keyword>
<evidence type="ECO:0000256" key="6">
    <source>
        <dbReference type="ARBA" id="ARBA00022801"/>
    </source>
</evidence>
<evidence type="ECO:0000256" key="13">
    <source>
        <dbReference type="SAM" id="MobiDB-lite"/>
    </source>
</evidence>
<dbReference type="GO" id="GO:0016887">
    <property type="term" value="F:ATP hydrolysis activity"/>
    <property type="evidence" value="ECO:0007669"/>
    <property type="project" value="InterPro"/>
</dbReference>
<dbReference type="Gene3D" id="3.40.50.300">
    <property type="entry name" value="P-loop containing nucleotide triphosphate hydrolases"/>
    <property type="match status" value="1"/>
</dbReference>
<reference evidence="18" key="1">
    <citation type="journal article" date="2015" name="Genome Announc.">
        <title>Draft genome sequence of the fungus Penicillium brasilianum MG11.</title>
        <authorList>
            <person name="Horn F."/>
            <person name="Linde J."/>
            <person name="Mattern D.J."/>
            <person name="Walther G."/>
            <person name="Guthke R."/>
            <person name="Brakhage A.A."/>
            <person name="Valiante V."/>
        </authorList>
    </citation>
    <scope>NUCLEOTIDE SEQUENCE [LARGE SCALE GENOMIC DNA]</scope>
    <source>
        <strain evidence="18">MG11</strain>
    </source>
</reference>
<dbReference type="STRING" id="104259.A0A0F7TLY4"/>
<feature type="compositionally biased region" description="Basic and acidic residues" evidence="13">
    <location>
        <begin position="534"/>
        <end position="551"/>
    </location>
</feature>
<name>A0A0F7TLY4_PENBI</name>
<keyword evidence="3 14" id="KW-0812">Transmembrane</keyword>
<evidence type="ECO:0000256" key="5">
    <source>
        <dbReference type="ARBA" id="ARBA00022792"/>
    </source>
</evidence>
<dbReference type="InterPro" id="IPR003959">
    <property type="entry name" value="ATPase_AAA_core"/>
</dbReference>
<dbReference type="Pfam" id="PF00004">
    <property type="entry name" value="AAA"/>
    <property type="match status" value="2"/>
</dbReference>
<feature type="compositionally biased region" description="Basic and acidic residues" evidence="13">
    <location>
        <begin position="411"/>
        <end position="422"/>
    </location>
</feature>
<feature type="region of interest" description="Disordered" evidence="13">
    <location>
        <begin position="608"/>
        <end position="634"/>
    </location>
</feature>
<comment type="catalytic activity">
    <reaction evidence="11">
        <text>ATP + H2O = ADP + phosphate + H(+)</text>
        <dbReference type="Rhea" id="RHEA:13065"/>
        <dbReference type="ChEBI" id="CHEBI:15377"/>
        <dbReference type="ChEBI" id="CHEBI:15378"/>
        <dbReference type="ChEBI" id="CHEBI:30616"/>
        <dbReference type="ChEBI" id="CHEBI:43474"/>
        <dbReference type="ChEBI" id="CHEBI:456216"/>
    </reaction>
    <physiologicalReaction direction="left-to-right" evidence="11">
        <dbReference type="Rhea" id="RHEA:13066"/>
    </physiologicalReaction>
</comment>
<dbReference type="InterPro" id="IPR014851">
    <property type="entry name" value="BCS1_N"/>
</dbReference>
<feature type="domain" description="BCS1 N-terminal" evidence="16">
    <location>
        <begin position="85"/>
        <end position="296"/>
    </location>
</feature>
<dbReference type="Pfam" id="PF25426">
    <property type="entry name" value="AAA_lid_BCS1"/>
    <property type="match status" value="1"/>
</dbReference>
<feature type="region of interest" description="Disordered" evidence="13">
    <location>
        <begin position="513"/>
        <end position="558"/>
    </location>
</feature>
<keyword evidence="9" id="KW-0496">Mitochondrion</keyword>
<evidence type="ECO:0008006" key="19">
    <source>
        <dbReference type="Google" id="ProtNLM"/>
    </source>
</evidence>
<evidence type="ECO:0000256" key="1">
    <source>
        <dbReference type="ARBA" id="ARBA00004434"/>
    </source>
</evidence>
<evidence type="ECO:0000256" key="14">
    <source>
        <dbReference type="SAM" id="Phobius"/>
    </source>
</evidence>
<feature type="region of interest" description="Disordered" evidence="13">
    <location>
        <begin position="397"/>
        <end position="440"/>
    </location>
</feature>
<dbReference type="SMART" id="SM01024">
    <property type="entry name" value="BCS1_N"/>
    <property type="match status" value="1"/>
</dbReference>
<evidence type="ECO:0000256" key="10">
    <source>
        <dbReference type="ARBA" id="ARBA00023136"/>
    </source>
</evidence>
<dbReference type="InterPro" id="IPR003960">
    <property type="entry name" value="ATPase_AAA_CS"/>
</dbReference>
<comment type="similarity">
    <text evidence="2">Belongs to the AAA ATPase family. BCS1 subfamily.</text>
</comment>
<evidence type="ECO:0000259" key="16">
    <source>
        <dbReference type="SMART" id="SM01024"/>
    </source>
</evidence>
<feature type="transmembrane region" description="Helical" evidence="14">
    <location>
        <begin position="77"/>
        <end position="97"/>
    </location>
</feature>
<dbReference type="InterPro" id="IPR003593">
    <property type="entry name" value="AAA+_ATPase"/>
</dbReference>
<evidence type="ECO:0000256" key="11">
    <source>
        <dbReference type="ARBA" id="ARBA00048778"/>
    </source>
</evidence>
<evidence type="ECO:0000313" key="17">
    <source>
        <dbReference type="EMBL" id="CEJ57659.1"/>
    </source>
</evidence>
<feature type="region of interest" description="Disordered" evidence="13">
    <location>
        <begin position="152"/>
        <end position="175"/>
    </location>
</feature>
<keyword evidence="7 12" id="KW-0067">ATP-binding</keyword>
<evidence type="ECO:0000256" key="12">
    <source>
        <dbReference type="RuleBase" id="RU003651"/>
    </source>
</evidence>
<keyword evidence="18" id="KW-1185">Reference proteome</keyword>
<feature type="compositionally biased region" description="Basic and acidic residues" evidence="13">
    <location>
        <begin position="429"/>
        <end position="439"/>
    </location>
</feature>
<evidence type="ECO:0000256" key="2">
    <source>
        <dbReference type="ARBA" id="ARBA00007448"/>
    </source>
</evidence>
<dbReference type="Proteomes" id="UP000042958">
    <property type="component" value="Unassembled WGS sequence"/>
</dbReference>
<dbReference type="InterPro" id="IPR057495">
    <property type="entry name" value="AAA_lid_BCS1"/>
</dbReference>
<evidence type="ECO:0000313" key="18">
    <source>
        <dbReference type="Proteomes" id="UP000042958"/>
    </source>
</evidence>
<organism evidence="17 18">
    <name type="scientific">Penicillium brasilianum</name>
    <dbReference type="NCBI Taxonomy" id="104259"/>
    <lineage>
        <taxon>Eukaryota</taxon>
        <taxon>Fungi</taxon>
        <taxon>Dikarya</taxon>
        <taxon>Ascomycota</taxon>
        <taxon>Pezizomycotina</taxon>
        <taxon>Eurotiomycetes</taxon>
        <taxon>Eurotiomycetidae</taxon>
        <taxon>Eurotiales</taxon>
        <taxon>Aspergillaceae</taxon>
        <taxon>Penicillium</taxon>
    </lineage>
</organism>
<dbReference type="PROSITE" id="PS00674">
    <property type="entry name" value="AAA"/>
    <property type="match status" value="1"/>
</dbReference>
<dbReference type="PANTHER" id="PTHR23070">
    <property type="entry name" value="BCS1 AAA-TYPE ATPASE"/>
    <property type="match status" value="1"/>
</dbReference>
<keyword evidence="6" id="KW-0378">Hydrolase</keyword>
<feature type="domain" description="AAA+ ATPase" evidence="15">
    <location>
        <begin position="329"/>
        <end position="494"/>
    </location>
</feature>
<dbReference type="Pfam" id="PF08740">
    <property type="entry name" value="BCS1_N"/>
    <property type="match status" value="1"/>
</dbReference>
<sequence length="634" mass="72311">MRLRLKCSGILKGLFSKLFEVFLSYHHDFLAPMAANQSDPSSTRVSLSQSDTAILEALIPGYTFISRIFLSYLHIDLAAYLQYFIALALFGISMRYVSDYLTQFFETYLISTAEMRLDDEIFNYFMYWWSRQPHTKRTNRFLAGVRTNGYWSDDEDSDREELDSEDDEWEGVDSSTSAESFDDYWTRVINRDKYKKLRFTPAQGRHYFWYQGRLLMLDRRYEQTTARWVLNNEKLYLSCLGRDPSILHKLLADAQQKFVERDGGRTIIYRGQRCSSGSTFSWSRCMSRPPRPLDTVILDDTQKQGFLADIENYLERGTAAWYAEHGIPYRRGYLLSGPPGTGKSSLCFAVAGKLGLKIYLLNLSSRALDEDNLYSLFSELPRRCILLVEDVDTSEITHSRGPSMFPQSANTKDDNSPPKPGEKSSPNDTSKRNSAEKAEQPGITLSSLLNVLDGVAASEGRILVMTTNHPEKLDDALLRAGRVDMQIEFRLAISEDIEKLYKSIYSVSKEVRTRRLENGSRPPSQNGTAKHAKGPRDDGKLLDGGTEERKPNGVHGRRHELQIRIASLAKDFASLVPSGEFSPAEIQGYLLKHKGHPERAIREVAEWVKEEKEKKRAKKEAEAKAKETKHNSES</sequence>
<dbReference type="SUPFAM" id="SSF52540">
    <property type="entry name" value="P-loop containing nucleoside triphosphate hydrolases"/>
    <property type="match status" value="1"/>
</dbReference>
<dbReference type="EMBL" id="CDHK01000005">
    <property type="protein sequence ID" value="CEJ57659.1"/>
    <property type="molecule type" value="Genomic_DNA"/>
</dbReference>
<evidence type="ECO:0000256" key="4">
    <source>
        <dbReference type="ARBA" id="ARBA00022741"/>
    </source>
</evidence>
<evidence type="ECO:0000256" key="9">
    <source>
        <dbReference type="ARBA" id="ARBA00023128"/>
    </source>
</evidence>
<evidence type="ECO:0000256" key="7">
    <source>
        <dbReference type="ARBA" id="ARBA00022840"/>
    </source>
</evidence>
<dbReference type="InterPro" id="IPR027417">
    <property type="entry name" value="P-loop_NTPase"/>
</dbReference>
<dbReference type="OrthoDB" id="10251412at2759"/>
<dbReference type="GO" id="GO:0005524">
    <property type="term" value="F:ATP binding"/>
    <property type="evidence" value="ECO:0007669"/>
    <property type="project" value="UniProtKB-KW"/>
</dbReference>
<feature type="compositionally biased region" description="Acidic residues" evidence="13">
    <location>
        <begin position="152"/>
        <end position="171"/>
    </location>
</feature>
<evidence type="ECO:0000256" key="8">
    <source>
        <dbReference type="ARBA" id="ARBA00022989"/>
    </source>
</evidence>
<dbReference type="InterPro" id="IPR050747">
    <property type="entry name" value="Mitochondrial_chaperone_BCS1"/>
</dbReference>
<evidence type="ECO:0000259" key="15">
    <source>
        <dbReference type="SMART" id="SM00382"/>
    </source>
</evidence>
<protein>
    <recommendedName>
        <fullName evidence="19">BCS1-like ATPase</fullName>
    </recommendedName>
</protein>
<keyword evidence="5" id="KW-0999">Mitochondrion inner membrane</keyword>
<gene>
    <name evidence="17" type="ORF">PMG11_06345</name>
</gene>
<comment type="subcellular location">
    <subcellularLocation>
        <location evidence="1">Mitochondrion inner membrane</location>
        <topology evidence="1">Single-pass membrane protein</topology>
    </subcellularLocation>
</comment>
<dbReference type="GO" id="GO:0005743">
    <property type="term" value="C:mitochondrial inner membrane"/>
    <property type="evidence" value="ECO:0007669"/>
    <property type="project" value="UniProtKB-SubCell"/>
</dbReference>
<proteinExistence type="inferred from homology"/>
<accession>A0A0F7TLY4</accession>
<keyword evidence="8 14" id="KW-1133">Transmembrane helix</keyword>
<dbReference type="SMART" id="SM00382">
    <property type="entry name" value="AAA"/>
    <property type="match status" value="1"/>
</dbReference>
<evidence type="ECO:0000256" key="3">
    <source>
        <dbReference type="ARBA" id="ARBA00022692"/>
    </source>
</evidence>
<keyword evidence="4 12" id="KW-0547">Nucleotide-binding</keyword>
<dbReference type="AlphaFoldDB" id="A0A0F7TLY4"/>